<dbReference type="Proteomes" id="UP000056732">
    <property type="component" value="Unassembled WGS sequence"/>
</dbReference>
<reference evidence="1 2" key="1">
    <citation type="submission" date="2015-11" db="EMBL/GenBank/DDBJ databases">
        <title>Expanding the genomic diversity of Burkholderia species for the development of highly accurate diagnostics.</title>
        <authorList>
            <person name="Sahl J."/>
            <person name="Keim P."/>
            <person name="Wagner D."/>
        </authorList>
    </citation>
    <scope>NUCLEOTIDE SEQUENCE [LARGE SCALE GENOMIC DNA]</scope>
    <source>
        <strain evidence="1 2">MSMB1137WGS</strain>
    </source>
</reference>
<accession>A0AAW3NFA5</accession>
<name>A0AAW3NFA5_9BURK</name>
<sequence>MLKAWDVDCAYIASGFFTDFTARLADTAPDFEIDEEMEAKRVFLLGGYDEDFTKLCTLRDALIRRGIEAYAHRLSTPENGEVPLRWHAKVAVFLSSSKPVLAIVGSSNFSGPTMYGGSEHKFIASPDLVQVEADSFYWLRSHMDTAQAVHDAFHYWGSGRLAPYIAFDHEKFDEEIEKLIESTYSRLLSFRWREL</sequence>
<comment type="caution">
    <text evidence="1">The sequence shown here is derived from an EMBL/GenBank/DDBJ whole genome shotgun (WGS) entry which is preliminary data.</text>
</comment>
<evidence type="ECO:0000313" key="2">
    <source>
        <dbReference type="Proteomes" id="UP000056732"/>
    </source>
</evidence>
<evidence type="ECO:0000313" key="1">
    <source>
        <dbReference type="EMBL" id="KVT58309.1"/>
    </source>
</evidence>
<dbReference type="AlphaFoldDB" id="A0AAW3NFA5"/>
<protein>
    <recommendedName>
        <fullName evidence="3">Phospholipase D-like domain-containing protein</fullName>
    </recommendedName>
</protein>
<proteinExistence type="predicted"/>
<evidence type="ECO:0008006" key="3">
    <source>
        <dbReference type="Google" id="ProtNLM"/>
    </source>
</evidence>
<dbReference type="EMBL" id="LPDO01000038">
    <property type="protein sequence ID" value="KVT58309.1"/>
    <property type="molecule type" value="Genomic_DNA"/>
</dbReference>
<dbReference type="Gene3D" id="3.30.870.10">
    <property type="entry name" value="Endonuclease Chain A"/>
    <property type="match status" value="1"/>
</dbReference>
<gene>
    <name evidence="1" type="ORF">WK53_26925</name>
</gene>
<organism evidence="1 2">
    <name type="scientific">Burkholderia ubonensis</name>
    <dbReference type="NCBI Taxonomy" id="101571"/>
    <lineage>
        <taxon>Bacteria</taxon>
        <taxon>Pseudomonadati</taxon>
        <taxon>Pseudomonadota</taxon>
        <taxon>Betaproteobacteria</taxon>
        <taxon>Burkholderiales</taxon>
        <taxon>Burkholderiaceae</taxon>
        <taxon>Burkholderia</taxon>
        <taxon>Burkholderia cepacia complex</taxon>
    </lineage>
</organism>